<dbReference type="AlphaFoldDB" id="A0A1I0ZA58"/>
<dbReference type="CDD" id="cd02440">
    <property type="entry name" value="AdoMet_MTases"/>
    <property type="match status" value="1"/>
</dbReference>
<feature type="compositionally biased region" description="Gly residues" evidence="4">
    <location>
        <begin position="217"/>
        <end position="226"/>
    </location>
</feature>
<evidence type="ECO:0000256" key="4">
    <source>
        <dbReference type="SAM" id="MobiDB-lite"/>
    </source>
</evidence>
<evidence type="ECO:0000256" key="3">
    <source>
        <dbReference type="ARBA" id="ARBA00022691"/>
    </source>
</evidence>
<dbReference type="GO" id="GO:0008168">
    <property type="term" value="F:methyltransferase activity"/>
    <property type="evidence" value="ECO:0007669"/>
    <property type="project" value="UniProtKB-KW"/>
</dbReference>
<feature type="region of interest" description="Disordered" evidence="4">
    <location>
        <begin position="188"/>
        <end position="226"/>
    </location>
</feature>
<dbReference type="Gene3D" id="3.40.50.150">
    <property type="entry name" value="Vaccinia Virus protein VP39"/>
    <property type="match status" value="1"/>
</dbReference>
<dbReference type="InterPro" id="IPR029063">
    <property type="entry name" value="SAM-dependent_MTases_sf"/>
</dbReference>
<keyword evidence="3" id="KW-0949">S-adenosyl-L-methionine</keyword>
<dbReference type="PANTHER" id="PTHR43464:SF19">
    <property type="entry name" value="UBIQUINONE BIOSYNTHESIS O-METHYLTRANSFERASE, MITOCHONDRIAL"/>
    <property type="match status" value="1"/>
</dbReference>
<dbReference type="EMBL" id="FOKA01000010">
    <property type="protein sequence ID" value="SFB22525.1"/>
    <property type="molecule type" value="Genomic_DNA"/>
</dbReference>
<dbReference type="OrthoDB" id="9786503at2"/>
<evidence type="ECO:0000256" key="1">
    <source>
        <dbReference type="ARBA" id="ARBA00022603"/>
    </source>
</evidence>
<dbReference type="GO" id="GO:0032259">
    <property type="term" value="P:methylation"/>
    <property type="evidence" value="ECO:0007669"/>
    <property type="project" value="UniProtKB-KW"/>
</dbReference>
<evidence type="ECO:0000259" key="5">
    <source>
        <dbReference type="Pfam" id="PF13649"/>
    </source>
</evidence>
<keyword evidence="2 6" id="KW-0808">Transferase</keyword>
<dbReference type="InterPro" id="IPR041698">
    <property type="entry name" value="Methyltransf_25"/>
</dbReference>
<evidence type="ECO:0000313" key="7">
    <source>
        <dbReference type="Proteomes" id="UP000199012"/>
    </source>
</evidence>
<dbReference type="STRING" id="988821.SAMN05421867_11079"/>
<keyword evidence="7" id="KW-1185">Reference proteome</keyword>
<dbReference type="Pfam" id="PF13649">
    <property type="entry name" value="Methyltransf_25"/>
    <property type="match status" value="1"/>
</dbReference>
<dbReference type="RefSeq" id="WP_090033436.1">
    <property type="nucleotide sequence ID" value="NZ_BONM01000011.1"/>
</dbReference>
<reference evidence="6 7" key="1">
    <citation type="submission" date="2016-10" db="EMBL/GenBank/DDBJ databases">
        <authorList>
            <person name="de Groot N.N."/>
        </authorList>
    </citation>
    <scope>NUCLEOTIDE SEQUENCE [LARGE SCALE GENOMIC DNA]</scope>
    <source>
        <strain evidence="6 7">CGMCC 4.6945</strain>
    </source>
</reference>
<dbReference type="PANTHER" id="PTHR43464">
    <property type="entry name" value="METHYLTRANSFERASE"/>
    <property type="match status" value="1"/>
</dbReference>
<evidence type="ECO:0000313" key="6">
    <source>
        <dbReference type="EMBL" id="SFB22525.1"/>
    </source>
</evidence>
<sequence>MAHLPPAELDPATAAEWDGRYAEAEKLWSGTPNGALVAEVADLTPGRALDVGCGEGADAVWLAGRGWDVTALDVSRVALDRAARHAEQAGVAVTWLHAGLLDARFPSGAFDLVSAQYPALRRTSPDDDAAERALLAAVAPGGMLLVVHHAVDDDAARTAGFDLAEYVLPADVARLLGDGWEVEVDERRPRDLSTGAGSHHTEDVVLRARRGATTRRGSGGRSGTSA</sequence>
<accession>A0A1I0ZA58</accession>
<name>A0A1I0ZA58_9CELL</name>
<gene>
    <name evidence="6" type="ORF">SAMN05421867_11079</name>
</gene>
<feature type="domain" description="Methyltransferase" evidence="5">
    <location>
        <begin position="49"/>
        <end position="142"/>
    </location>
</feature>
<dbReference type="SUPFAM" id="SSF53335">
    <property type="entry name" value="S-adenosyl-L-methionine-dependent methyltransferases"/>
    <property type="match status" value="1"/>
</dbReference>
<dbReference type="Proteomes" id="UP000199012">
    <property type="component" value="Unassembled WGS sequence"/>
</dbReference>
<keyword evidence="1 6" id="KW-0489">Methyltransferase</keyword>
<evidence type="ECO:0000256" key="2">
    <source>
        <dbReference type="ARBA" id="ARBA00022679"/>
    </source>
</evidence>
<proteinExistence type="predicted"/>
<protein>
    <submittedName>
        <fullName evidence="6">Methyltransferase domain-containing protein</fullName>
    </submittedName>
</protein>
<organism evidence="6 7">
    <name type="scientific">Cellulomonas marina</name>
    <dbReference type="NCBI Taxonomy" id="988821"/>
    <lineage>
        <taxon>Bacteria</taxon>
        <taxon>Bacillati</taxon>
        <taxon>Actinomycetota</taxon>
        <taxon>Actinomycetes</taxon>
        <taxon>Micrococcales</taxon>
        <taxon>Cellulomonadaceae</taxon>
        <taxon>Cellulomonas</taxon>
    </lineage>
</organism>